<dbReference type="Pfam" id="PF02020">
    <property type="entry name" value="W2"/>
    <property type="match status" value="1"/>
</dbReference>
<dbReference type="PANTHER" id="PTHR23001">
    <property type="entry name" value="EUKARYOTIC TRANSLATION INITIATION FACTOR"/>
    <property type="match status" value="1"/>
</dbReference>
<feature type="compositionally biased region" description="Acidic residues" evidence="6">
    <location>
        <begin position="205"/>
        <end position="214"/>
    </location>
</feature>
<dbReference type="SMART" id="SM00653">
    <property type="entry name" value="eIF2B_5"/>
    <property type="match status" value="1"/>
</dbReference>
<feature type="domain" description="W2" evidence="7">
    <location>
        <begin position="257"/>
        <end position="418"/>
    </location>
</feature>
<dbReference type="PANTHER" id="PTHR23001:SF28">
    <property type="entry name" value="EUKARYOTIC TRANSLATION INITIATION FACTOR 5-2-RELATED"/>
    <property type="match status" value="1"/>
</dbReference>
<dbReference type="CDD" id="cd11561">
    <property type="entry name" value="W2_eIF5"/>
    <property type="match status" value="1"/>
</dbReference>
<evidence type="ECO:0000256" key="5">
    <source>
        <dbReference type="ARBA" id="ARBA00023134"/>
    </source>
</evidence>
<dbReference type="Gene3D" id="1.25.40.180">
    <property type="match status" value="1"/>
</dbReference>
<keyword evidence="2 8" id="KW-0396">Initiation factor</keyword>
<dbReference type="PROSITE" id="PS51363">
    <property type="entry name" value="W2"/>
    <property type="match status" value="1"/>
</dbReference>
<sequence length="418" mass="46322">MITKIEGRGNGIKTNIVNMVDIAKALARPASYTTKYFGCELGAQSKFDEKTGTSHVNGAHDTAKLASLLENFIKKYVQCYGCGNPETEILITKSQMIQLKCAACGFVSDVDMRDKLTTFIVKNPPEAKKGSKDKKAMRRAEKERMKEGEMADEEQKKLKKEVLKKKGTSSSKDGTVKSNKKKAGGSDEERVSPTHSQIDEKEEAHDEDDDDDDVQWQTDTSIDAARQRIQEQLSAVTADMVMLSTNEPEKKKKAESKGSENVNTVNYETVVGEVKAYLKKGVAAKELLSHIAAFPVSAQEKMNALLEGLFDGIEKGFAKEAIKRKNYLAAAVAGDEEGLQLLLLNAVEELCCKKASSALKEVALILKALYDADLVEEEHIVHWYSKGLKGDKKDSQIWKNVQPFIDWLQNAESESEEE</sequence>
<feature type="compositionally biased region" description="Basic and acidic residues" evidence="6">
    <location>
        <begin position="184"/>
        <end position="204"/>
    </location>
</feature>
<protein>
    <submittedName>
        <fullName evidence="8">Eukaryotic translation initiation factor 5A-1</fullName>
    </submittedName>
</protein>
<feature type="region of interest" description="Disordered" evidence="6">
    <location>
        <begin position="123"/>
        <end position="215"/>
    </location>
</feature>
<feature type="compositionally biased region" description="Low complexity" evidence="6">
    <location>
        <begin position="168"/>
        <end position="177"/>
    </location>
</feature>
<keyword evidence="9" id="KW-1185">Reference proteome</keyword>
<dbReference type="Pfam" id="PF01873">
    <property type="entry name" value="eIF-5_eIF-2B"/>
    <property type="match status" value="1"/>
</dbReference>
<proteinExistence type="inferred from homology"/>
<evidence type="ECO:0000256" key="2">
    <source>
        <dbReference type="ARBA" id="ARBA00022540"/>
    </source>
</evidence>
<feature type="compositionally biased region" description="Basic and acidic residues" evidence="6">
    <location>
        <begin position="125"/>
        <end position="156"/>
    </location>
</feature>
<dbReference type="InterPro" id="IPR016024">
    <property type="entry name" value="ARM-type_fold"/>
</dbReference>
<accession>A0ABU6TBN6</accession>
<dbReference type="InterPro" id="IPR003307">
    <property type="entry name" value="W2_domain"/>
</dbReference>
<comment type="similarity">
    <text evidence="1">Belongs to the eIF-2-beta/eIF-5 family.</text>
</comment>
<evidence type="ECO:0000256" key="3">
    <source>
        <dbReference type="ARBA" id="ARBA00022741"/>
    </source>
</evidence>
<keyword evidence="4" id="KW-0648">Protein biosynthesis</keyword>
<dbReference type="SUPFAM" id="SSF48371">
    <property type="entry name" value="ARM repeat"/>
    <property type="match status" value="1"/>
</dbReference>
<dbReference type="InterPro" id="IPR045196">
    <property type="entry name" value="IF2/IF5"/>
</dbReference>
<evidence type="ECO:0000256" key="6">
    <source>
        <dbReference type="SAM" id="MobiDB-lite"/>
    </source>
</evidence>
<gene>
    <name evidence="8" type="primary">EIF5_3</name>
    <name evidence="8" type="ORF">PIB30_031598</name>
</gene>
<evidence type="ECO:0000256" key="1">
    <source>
        <dbReference type="ARBA" id="ARBA00010397"/>
    </source>
</evidence>
<dbReference type="InterPro" id="IPR016189">
    <property type="entry name" value="Transl_init_fac_IF2/IF5_N"/>
</dbReference>
<evidence type="ECO:0000259" key="7">
    <source>
        <dbReference type="PROSITE" id="PS51363"/>
    </source>
</evidence>
<dbReference type="SUPFAM" id="SSF75689">
    <property type="entry name" value="Zinc-binding domain of translation initiation factor 2 beta"/>
    <property type="match status" value="1"/>
</dbReference>
<dbReference type="Proteomes" id="UP001341840">
    <property type="component" value="Unassembled WGS sequence"/>
</dbReference>
<dbReference type="EMBL" id="JASCZI010090757">
    <property type="protein sequence ID" value="MED6146115.1"/>
    <property type="molecule type" value="Genomic_DNA"/>
</dbReference>
<dbReference type="Gene3D" id="2.20.25.350">
    <property type="match status" value="1"/>
</dbReference>
<evidence type="ECO:0000313" key="8">
    <source>
        <dbReference type="EMBL" id="MED6146115.1"/>
    </source>
</evidence>
<dbReference type="Gene3D" id="3.30.30.170">
    <property type="match status" value="1"/>
</dbReference>
<comment type="caution">
    <text evidence="8">The sequence shown here is derived from an EMBL/GenBank/DDBJ whole genome shotgun (WGS) entry which is preliminary data.</text>
</comment>
<keyword evidence="5" id="KW-0342">GTP-binding</keyword>
<dbReference type="SMART" id="SM00515">
    <property type="entry name" value="eIF5C"/>
    <property type="match status" value="1"/>
</dbReference>
<evidence type="ECO:0000256" key="4">
    <source>
        <dbReference type="ARBA" id="ARBA00022917"/>
    </source>
</evidence>
<reference evidence="8 9" key="1">
    <citation type="journal article" date="2023" name="Plants (Basel)">
        <title>Bridging the Gap: Combining Genomics and Transcriptomics Approaches to Understand Stylosanthes scabra, an Orphan Legume from the Brazilian Caatinga.</title>
        <authorList>
            <person name="Ferreira-Neto J.R.C."/>
            <person name="da Silva M.D."/>
            <person name="Binneck E."/>
            <person name="de Melo N.F."/>
            <person name="da Silva R.H."/>
            <person name="de Melo A.L.T.M."/>
            <person name="Pandolfi V."/>
            <person name="Bustamante F.O."/>
            <person name="Brasileiro-Vidal A.C."/>
            <person name="Benko-Iseppon A.M."/>
        </authorList>
    </citation>
    <scope>NUCLEOTIDE SEQUENCE [LARGE SCALE GENOMIC DNA]</scope>
    <source>
        <tissue evidence="8">Leaves</tissue>
    </source>
</reference>
<dbReference type="InterPro" id="IPR016190">
    <property type="entry name" value="Transl_init_fac_IF2/IF5_Zn-bd"/>
</dbReference>
<organism evidence="8 9">
    <name type="scientific">Stylosanthes scabra</name>
    <dbReference type="NCBI Taxonomy" id="79078"/>
    <lineage>
        <taxon>Eukaryota</taxon>
        <taxon>Viridiplantae</taxon>
        <taxon>Streptophyta</taxon>
        <taxon>Embryophyta</taxon>
        <taxon>Tracheophyta</taxon>
        <taxon>Spermatophyta</taxon>
        <taxon>Magnoliopsida</taxon>
        <taxon>eudicotyledons</taxon>
        <taxon>Gunneridae</taxon>
        <taxon>Pentapetalae</taxon>
        <taxon>rosids</taxon>
        <taxon>fabids</taxon>
        <taxon>Fabales</taxon>
        <taxon>Fabaceae</taxon>
        <taxon>Papilionoideae</taxon>
        <taxon>50 kb inversion clade</taxon>
        <taxon>dalbergioids sensu lato</taxon>
        <taxon>Dalbergieae</taxon>
        <taxon>Pterocarpus clade</taxon>
        <taxon>Stylosanthes</taxon>
    </lineage>
</organism>
<keyword evidence="3" id="KW-0547">Nucleotide-binding</keyword>
<dbReference type="InterPro" id="IPR002735">
    <property type="entry name" value="Transl_init_fac_IF2/IF5_dom"/>
</dbReference>
<dbReference type="GO" id="GO:0003743">
    <property type="term" value="F:translation initiation factor activity"/>
    <property type="evidence" value="ECO:0007669"/>
    <property type="project" value="UniProtKB-KW"/>
</dbReference>
<evidence type="ECO:0000313" key="9">
    <source>
        <dbReference type="Proteomes" id="UP001341840"/>
    </source>
</evidence>
<feature type="compositionally biased region" description="Basic residues" evidence="6">
    <location>
        <begin position="157"/>
        <end position="167"/>
    </location>
</feature>
<name>A0ABU6TBN6_9FABA</name>
<dbReference type="SUPFAM" id="SSF100966">
    <property type="entry name" value="Translation initiation factor 2 beta, aIF2beta, N-terminal domain"/>
    <property type="match status" value="1"/>
</dbReference>